<dbReference type="PANTHER" id="PTHR43471">
    <property type="entry name" value="ABC TRANSPORTER PERMEASE"/>
    <property type="match status" value="1"/>
</dbReference>
<gene>
    <name evidence="2" type="ORF">DXZ20_01210</name>
</gene>
<protein>
    <submittedName>
        <fullName evidence="2">ABC transporter permease</fullName>
    </submittedName>
</protein>
<keyword evidence="3" id="KW-1185">Reference proteome</keyword>
<feature type="transmembrane region" description="Helical" evidence="1">
    <location>
        <begin position="233"/>
        <end position="255"/>
    </location>
</feature>
<dbReference type="Pfam" id="PF12679">
    <property type="entry name" value="ABC2_membrane_2"/>
    <property type="match status" value="1"/>
</dbReference>
<keyword evidence="1" id="KW-0472">Membrane</keyword>
<dbReference type="PANTHER" id="PTHR43471:SF10">
    <property type="entry name" value="SLL1107 PROTEIN"/>
    <property type="match status" value="1"/>
</dbReference>
<dbReference type="AlphaFoldDB" id="A0A6M0RDG0"/>
<dbReference type="GO" id="GO:0140359">
    <property type="term" value="F:ABC-type transporter activity"/>
    <property type="evidence" value="ECO:0007669"/>
    <property type="project" value="InterPro"/>
</dbReference>
<evidence type="ECO:0000313" key="2">
    <source>
        <dbReference type="EMBL" id="NEZ54338.1"/>
    </source>
</evidence>
<feature type="transmembrane region" description="Helical" evidence="1">
    <location>
        <begin position="105"/>
        <end position="128"/>
    </location>
</feature>
<keyword evidence="1" id="KW-1133">Transmembrane helix</keyword>
<proteinExistence type="predicted"/>
<feature type="transmembrane region" description="Helical" evidence="1">
    <location>
        <begin position="53"/>
        <end position="77"/>
    </location>
</feature>
<dbReference type="RefSeq" id="WP_163664253.1">
    <property type="nucleotide sequence ID" value="NZ_QXHD01000003.1"/>
</dbReference>
<reference evidence="2 3" key="1">
    <citation type="journal article" date="2020" name="Microb. Ecol.">
        <title>Ecogenomics of the Marine Benthic Filamentous Cyanobacterium Adonisia.</title>
        <authorList>
            <person name="Walter J.M."/>
            <person name="Coutinho F.H."/>
            <person name="Leomil L."/>
            <person name="Hargreaves P.I."/>
            <person name="Campeao M.E."/>
            <person name="Vieira V.V."/>
            <person name="Silva B.S."/>
            <person name="Fistarol G.O."/>
            <person name="Salomon P.S."/>
            <person name="Sawabe T."/>
            <person name="Mino S."/>
            <person name="Hosokawa M."/>
            <person name="Miyashita H."/>
            <person name="Maruyama F."/>
            <person name="van Verk M.C."/>
            <person name="Dutilh B.E."/>
            <person name="Thompson C.C."/>
            <person name="Thompson F.L."/>
        </authorList>
    </citation>
    <scope>NUCLEOTIDE SEQUENCE [LARGE SCALE GENOMIC DNA]</scope>
    <source>
        <strain evidence="2 3">CCMR0081</strain>
    </source>
</reference>
<comment type="caution">
    <text evidence="2">The sequence shown here is derived from an EMBL/GenBank/DDBJ whole genome shotgun (WGS) entry which is preliminary data.</text>
</comment>
<evidence type="ECO:0000313" key="3">
    <source>
        <dbReference type="Proteomes" id="UP000481033"/>
    </source>
</evidence>
<feature type="transmembrane region" description="Helical" evidence="1">
    <location>
        <begin position="149"/>
        <end position="178"/>
    </location>
</feature>
<feature type="transmembrane region" description="Helical" evidence="1">
    <location>
        <begin position="23"/>
        <end position="41"/>
    </location>
</feature>
<keyword evidence="1" id="KW-0812">Transmembrane</keyword>
<evidence type="ECO:0000256" key="1">
    <source>
        <dbReference type="SAM" id="Phobius"/>
    </source>
</evidence>
<dbReference type="EMBL" id="QXHD01000003">
    <property type="protein sequence ID" value="NEZ54338.1"/>
    <property type="molecule type" value="Genomic_DNA"/>
</dbReference>
<dbReference type="Proteomes" id="UP000481033">
    <property type="component" value="Unassembled WGS sequence"/>
</dbReference>
<sequence length="260" mass="28352">MLNLPRIIVVARNVFLEVIRDRILYLAGLFAVLMVLASVLLPPVAAGTSEKIFLDLGMAAINLFTLVVAIFVGTSLVNKEIEKKTVLVLIAKPVSRFEIILGKHLGLSAVIGVLMLVQTGIFIVLLTVQQIEFPAGSMLVAIAFMYLEMLLMIAITIVFGVFTSSLLATLLSFGTYLVGHLSTDLLKLSQLAESENFQKAIEAMYLVIPDLERLNLKNEAVYGATLLPDPGTLALNAVYALIYTALLLLIAGNIFTRRQF</sequence>
<accession>A0A6M0RDG0</accession>
<dbReference type="GO" id="GO:0005886">
    <property type="term" value="C:plasma membrane"/>
    <property type="evidence" value="ECO:0007669"/>
    <property type="project" value="UniProtKB-SubCell"/>
</dbReference>
<name>A0A6M0RDG0_9CYAN</name>
<organism evidence="2 3">
    <name type="scientific">Adonisia turfae CCMR0081</name>
    <dbReference type="NCBI Taxonomy" id="2292702"/>
    <lineage>
        <taxon>Bacteria</taxon>
        <taxon>Bacillati</taxon>
        <taxon>Cyanobacteriota</taxon>
        <taxon>Adonisia</taxon>
        <taxon>Adonisia turfae</taxon>
    </lineage>
</organism>